<evidence type="ECO:0000256" key="8">
    <source>
        <dbReference type="ARBA" id="ARBA00023136"/>
    </source>
</evidence>
<evidence type="ECO:0000256" key="6">
    <source>
        <dbReference type="ARBA" id="ARBA00022847"/>
    </source>
</evidence>
<evidence type="ECO:0000313" key="12">
    <source>
        <dbReference type="EMBL" id="KIW02173.1"/>
    </source>
</evidence>
<dbReference type="GO" id="GO:0005774">
    <property type="term" value="C:vacuolar membrane"/>
    <property type="evidence" value="ECO:0007669"/>
    <property type="project" value="TreeGrafter"/>
</dbReference>
<keyword evidence="7 11" id="KW-1133">Transmembrane helix</keyword>
<dbReference type="GO" id="GO:0015184">
    <property type="term" value="F:L-cystine transmembrane transporter activity"/>
    <property type="evidence" value="ECO:0007669"/>
    <property type="project" value="TreeGrafter"/>
</dbReference>
<sequence length="284" mass="32208">MLSAETDFTTLAKDISRLCGWIYILAWSGSFYPQPLKNWRRKSVTGTAIDFPMINTLGFASYTISTAAFLFSPVVKRQYTHRHPLSPKTTVRFNDLIFAAHGFVLCVITYTQFFPFIWGFRVSPKQNASIFILGVFWGCILGVIVTIFVQFTDTNVGNDISGWAWIDVVYALGYVKLMATVVKYCPQVYLNYRRKSTAGWSIWQILLDFIGGILSLVQLVIDSALQADWSGLYGNPVKLGLSNISLFFDLMFIIQHYVLYRQSSCKETNETSQNVDERSALLEA</sequence>
<dbReference type="AlphaFoldDB" id="A0A0D2A609"/>
<dbReference type="NCBIfam" id="TIGR00951">
    <property type="entry name" value="2A43"/>
    <property type="match status" value="1"/>
</dbReference>
<dbReference type="EMBL" id="KN847550">
    <property type="protein sequence ID" value="KIW02173.1"/>
    <property type="molecule type" value="Genomic_DNA"/>
</dbReference>
<comment type="similarity">
    <text evidence="2">Belongs to the cystinosin family.</text>
</comment>
<dbReference type="Gene3D" id="1.20.1280.290">
    <property type="match status" value="2"/>
</dbReference>
<dbReference type="STRING" id="253628.A0A0D2A609"/>
<feature type="transmembrane region" description="Helical" evidence="11">
    <location>
        <begin position="197"/>
        <end position="221"/>
    </location>
</feature>
<keyword evidence="5" id="KW-0677">Repeat</keyword>
<evidence type="ECO:0000256" key="7">
    <source>
        <dbReference type="ARBA" id="ARBA00022989"/>
    </source>
</evidence>
<reference evidence="12 13" key="1">
    <citation type="submission" date="2015-01" db="EMBL/GenBank/DDBJ databases">
        <title>The Genome Sequence of Ochroconis gallopava CBS43764.</title>
        <authorList>
            <consortium name="The Broad Institute Genomics Platform"/>
            <person name="Cuomo C."/>
            <person name="de Hoog S."/>
            <person name="Gorbushina A."/>
            <person name="Stielow B."/>
            <person name="Teixiera M."/>
            <person name="Abouelleil A."/>
            <person name="Chapman S.B."/>
            <person name="Priest M."/>
            <person name="Young S.K."/>
            <person name="Wortman J."/>
            <person name="Nusbaum C."/>
            <person name="Birren B."/>
        </authorList>
    </citation>
    <scope>NUCLEOTIDE SEQUENCE [LARGE SCALE GENOMIC DNA]</scope>
    <source>
        <strain evidence="12 13">CBS 43764</strain>
    </source>
</reference>
<dbReference type="FunFam" id="1.20.1280.290:FF:000016">
    <property type="entry name" value="Cystinosin homolog"/>
    <property type="match status" value="1"/>
</dbReference>
<comment type="subcellular location">
    <subcellularLocation>
        <location evidence="1">Lysosome membrane</location>
        <topology evidence="1">Multi-pass membrane protein</topology>
    </subcellularLocation>
</comment>
<accession>A0A0D2A609</accession>
<proteinExistence type="inferred from homology"/>
<evidence type="ECO:0000256" key="10">
    <source>
        <dbReference type="ARBA" id="ARBA00048473"/>
    </source>
</evidence>
<dbReference type="HOGENOM" id="CLU_046327_0_1_1"/>
<feature type="transmembrane region" description="Helical" evidence="11">
    <location>
        <begin position="53"/>
        <end position="76"/>
    </location>
</feature>
<evidence type="ECO:0000256" key="9">
    <source>
        <dbReference type="ARBA" id="ARBA00023228"/>
    </source>
</evidence>
<feature type="transmembrane region" description="Helical" evidence="11">
    <location>
        <begin position="130"/>
        <end position="151"/>
    </location>
</feature>
<dbReference type="Pfam" id="PF04193">
    <property type="entry name" value="PQ-loop"/>
    <property type="match status" value="2"/>
</dbReference>
<evidence type="ECO:0000256" key="3">
    <source>
        <dbReference type="ARBA" id="ARBA00022448"/>
    </source>
</evidence>
<organism evidence="12 13">
    <name type="scientific">Verruconis gallopava</name>
    <dbReference type="NCBI Taxonomy" id="253628"/>
    <lineage>
        <taxon>Eukaryota</taxon>
        <taxon>Fungi</taxon>
        <taxon>Dikarya</taxon>
        <taxon>Ascomycota</taxon>
        <taxon>Pezizomycotina</taxon>
        <taxon>Dothideomycetes</taxon>
        <taxon>Pleosporomycetidae</taxon>
        <taxon>Venturiales</taxon>
        <taxon>Sympoventuriaceae</taxon>
        <taxon>Verruconis</taxon>
    </lineage>
</organism>
<keyword evidence="4 11" id="KW-0812">Transmembrane</keyword>
<keyword evidence="13" id="KW-1185">Reference proteome</keyword>
<dbReference type="InParanoid" id="A0A0D2A609"/>
<evidence type="ECO:0000256" key="5">
    <source>
        <dbReference type="ARBA" id="ARBA00022737"/>
    </source>
</evidence>
<evidence type="ECO:0008006" key="14">
    <source>
        <dbReference type="Google" id="ProtNLM"/>
    </source>
</evidence>
<dbReference type="SMART" id="SM00679">
    <property type="entry name" value="CTNS"/>
    <property type="match status" value="2"/>
</dbReference>
<dbReference type="FunCoup" id="A0A0D2A609">
    <property type="interactions" value="212"/>
</dbReference>
<feature type="transmembrane region" description="Helical" evidence="11">
    <location>
        <begin position="163"/>
        <end position="185"/>
    </location>
</feature>
<dbReference type="OrthoDB" id="75720at2759"/>
<dbReference type="GeneID" id="27314310"/>
<evidence type="ECO:0000256" key="1">
    <source>
        <dbReference type="ARBA" id="ARBA00004155"/>
    </source>
</evidence>
<keyword evidence="3" id="KW-0813">Transport</keyword>
<dbReference type="VEuPathDB" id="FungiDB:PV09_06337"/>
<dbReference type="PANTHER" id="PTHR13131:SF5">
    <property type="entry name" value="CYSTINOSIN"/>
    <property type="match status" value="1"/>
</dbReference>
<dbReference type="Proteomes" id="UP000053259">
    <property type="component" value="Unassembled WGS sequence"/>
</dbReference>
<evidence type="ECO:0000256" key="4">
    <source>
        <dbReference type="ARBA" id="ARBA00022692"/>
    </source>
</evidence>
<evidence type="ECO:0000256" key="11">
    <source>
        <dbReference type="SAM" id="Phobius"/>
    </source>
</evidence>
<feature type="transmembrane region" description="Helical" evidence="11">
    <location>
        <begin position="96"/>
        <end position="118"/>
    </location>
</feature>
<dbReference type="GO" id="GO:0000324">
    <property type="term" value="C:fungal-type vacuole"/>
    <property type="evidence" value="ECO:0007669"/>
    <property type="project" value="TreeGrafter"/>
</dbReference>
<feature type="transmembrane region" description="Helical" evidence="11">
    <location>
        <begin position="15"/>
        <end position="32"/>
    </location>
</feature>
<keyword evidence="6" id="KW-0769">Symport</keyword>
<dbReference type="GO" id="GO:0015293">
    <property type="term" value="F:symporter activity"/>
    <property type="evidence" value="ECO:0007669"/>
    <property type="project" value="UniProtKB-KW"/>
</dbReference>
<gene>
    <name evidence="12" type="ORF">PV09_06337</name>
</gene>
<keyword evidence="9" id="KW-0458">Lysosome</keyword>
<dbReference type="InterPro" id="IPR006603">
    <property type="entry name" value="PQ-loop_rpt"/>
</dbReference>
<evidence type="ECO:0000256" key="2">
    <source>
        <dbReference type="ARBA" id="ARBA00006855"/>
    </source>
</evidence>
<name>A0A0D2A609_9PEZI</name>
<evidence type="ECO:0000313" key="13">
    <source>
        <dbReference type="Proteomes" id="UP000053259"/>
    </source>
</evidence>
<comment type="catalytic activity">
    <reaction evidence="10">
        <text>L-cystine(out) + H(+)(out) = L-cystine(in) + H(+)(in)</text>
        <dbReference type="Rhea" id="RHEA:66172"/>
        <dbReference type="ChEBI" id="CHEBI:15378"/>
        <dbReference type="ChEBI" id="CHEBI:35491"/>
    </reaction>
    <physiologicalReaction direction="left-to-right" evidence="10">
        <dbReference type="Rhea" id="RHEA:66173"/>
    </physiologicalReaction>
</comment>
<feature type="transmembrane region" description="Helical" evidence="11">
    <location>
        <begin position="241"/>
        <end position="260"/>
    </location>
</feature>
<keyword evidence="8 11" id="KW-0472">Membrane</keyword>
<protein>
    <recommendedName>
        <fullName evidence="14">L-cystine transporter</fullName>
    </recommendedName>
</protein>
<dbReference type="RefSeq" id="XP_016212042.1">
    <property type="nucleotide sequence ID" value="XM_016359960.1"/>
</dbReference>
<dbReference type="PANTHER" id="PTHR13131">
    <property type="entry name" value="CYSTINOSIN"/>
    <property type="match status" value="1"/>
</dbReference>
<dbReference type="InterPro" id="IPR005282">
    <property type="entry name" value="LC_transporter"/>
</dbReference>